<dbReference type="Gene3D" id="3.40.50.300">
    <property type="entry name" value="P-loop containing nucleotide triphosphate hydrolases"/>
    <property type="match status" value="1"/>
</dbReference>
<proteinExistence type="predicted"/>
<dbReference type="SUPFAM" id="SSF52540">
    <property type="entry name" value="P-loop containing nucleoside triphosphate hydrolases"/>
    <property type="match status" value="1"/>
</dbReference>
<gene>
    <name evidence="1" type="ORF">AMORRO_LOCUS1041</name>
</gene>
<organism evidence="1 2">
    <name type="scientific">Acaulospora morrowiae</name>
    <dbReference type="NCBI Taxonomy" id="94023"/>
    <lineage>
        <taxon>Eukaryota</taxon>
        <taxon>Fungi</taxon>
        <taxon>Fungi incertae sedis</taxon>
        <taxon>Mucoromycota</taxon>
        <taxon>Glomeromycotina</taxon>
        <taxon>Glomeromycetes</taxon>
        <taxon>Diversisporales</taxon>
        <taxon>Acaulosporaceae</taxon>
        <taxon>Acaulospora</taxon>
    </lineage>
</organism>
<comment type="caution">
    <text evidence="1">The sequence shown here is derived from an EMBL/GenBank/DDBJ whole genome shotgun (WGS) entry which is preliminary data.</text>
</comment>
<protein>
    <submittedName>
        <fullName evidence="1">4769_t:CDS:1</fullName>
    </submittedName>
</protein>
<reference evidence="1" key="1">
    <citation type="submission" date="2021-06" db="EMBL/GenBank/DDBJ databases">
        <authorList>
            <person name="Kallberg Y."/>
            <person name="Tangrot J."/>
            <person name="Rosling A."/>
        </authorList>
    </citation>
    <scope>NUCLEOTIDE SEQUENCE</scope>
    <source>
        <strain evidence="1">CL551</strain>
    </source>
</reference>
<dbReference type="EMBL" id="CAJVPV010000376">
    <property type="protein sequence ID" value="CAG8453908.1"/>
    <property type="molecule type" value="Genomic_DNA"/>
</dbReference>
<dbReference type="OrthoDB" id="10041966at2759"/>
<dbReference type="Proteomes" id="UP000789342">
    <property type="component" value="Unassembled WGS sequence"/>
</dbReference>
<sequence>MIDKTEIVMIGIGGASASGKSTLSSLLARIFQNSTNFSQDNFFKNISQIATIPEMDDYPLLESPDALDFPTFIETLKHFRQTGSSINPQKEGLVIKKRFEGSPHLESLVKSLSLKVRDTLEDDEWKFSFVDGYLLYWDIEVVKELDLRFFVQADYGIVKERRKDISSDESWFEPLGYFDTYVWPYYLKFHEPLFNGFFETGRTTDSVVVLKSNYVDDLYKNLEITVEKILEYVKAKKIERNL</sequence>
<evidence type="ECO:0000313" key="1">
    <source>
        <dbReference type="EMBL" id="CAG8453908.1"/>
    </source>
</evidence>
<dbReference type="PANTHER" id="PTHR10285">
    <property type="entry name" value="URIDINE KINASE"/>
    <property type="match status" value="1"/>
</dbReference>
<accession>A0A9N8VLU1</accession>
<dbReference type="AlphaFoldDB" id="A0A9N8VLU1"/>
<keyword evidence="2" id="KW-1185">Reference proteome</keyword>
<evidence type="ECO:0000313" key="2">
    <source>
        <dbReference type="Proteomes" id="UP000789342"/>
    </source>
</evidence>
<dbReference type="InterPro" id="IPR027417">
    <property type="entry name" value="P-loop_NTPase"/>
</dbReference>
<name>A0A9N8VLU1_9GLOM</name>